<dbReference type="PANTHER" id="PTHR12526:SF636">
    <property type="entry name" value="BLL3647 PROTEIN"/>
    <property type="match status" value="1"/>
</dbReference>
<protein>
    <submittedName>
        <fullName evidence="4">Glycosyltransferase</fullName>
    </submittedName>
</protein>
<dbReference type="KEGG" id="pars:DRW48_07700"/>
<evidence type="ECO:0000259" key="2">
    <source>
        <dbReference type="Pfam" id="PF00535"/>
    </source>
</evidence>
<dbReference type="GO" id="GO:0016757">
    <property type="term" value="F:glycosyltransferase activity"/>
    <property type="evidence" value="ECO:0007669"/>
    <property type="project" value="InterPro"/>
</dbReference>
<evidence type="ECO:0000259" key="1">
    <source>
        <dbReference type="Pfam" id="PF00534"/>
    </source>
</evidence>
<gene>
    <name evidence="4" type="ORF">DRW48_07700</name>
</gene>
<dbReference type="InterPro" id="IPR001296">
    <property type="entry name" value="Glyco_trans_1"/>
</dbReference>
<proteinExistence type="predicted"/>
<reference evidence="5" key="1">
    <citation type="submission" date="2018-07" db="EMBL/GenBank/DDBJ databases">
        <title>Genome sequencing of Paracoccus sp. SC2-6.</title>
        <authorList>
            <person name="Heo J."/>
            <person name="Kim S.-J."/>
            <person name="Kwon S.-W."/>
        </authorList>
    </citation>
    <scope>NUCLEOTIDE SEQUENCE [LARGE SCALE GENOMIC DNA]</scope>
    <source>
        <strain evidence="5">SC2-6</strain>
    </source>
</reference>
<keyword evidence="5" id="KW-1185">Reference proteome</keyword>
<dbReference type="Gene3D" id="3.90.550.10">
    <property type="entry name" value="Spore Coat Polysaccharide Biosynthesis Protein SpsA, Chain A"/>
    <property type="match status" value="1"/>
</dbReference>
<sequence>MSSPDPRGGPAAGGAPRVSVVIPVMGHPVLVDDAIASAAALLDEGTVSRIIVVNDGCGFAETRDALASWAAALGRDRLKVVPQVNRGLSAARNAGIEVALADPVGPPDALFLLDADNRFAPGAGAAFAALLEGHPEGDWFYPPFDFFGQDGSYAGEAAPSALMHILANHSEAGSLIRTRVFATGLRFAEDLRQGYEDWDFFLAATGRGLVGLPAGRPLMQYRKRPASMLAASHELDSRLRADLRQRHPWLFQPRGLLAREAADFPRYALTAQATGPAVVGSDPALMAAWPAGELQAALFRHLGAPLRHHAPPYVIVMPDALRAALTNAGLLSGILWNIERRFARDPDCEAMTVGIAASDATFGWTEAGDAADAPAITALSPAIIARAAAQGEVPADAAALRAGAARAQLTLPTSIATGPAGDGSATEAQHLLAGLAAHPYRATLAERWDWREPGGARSRAAAITAPRQVAHGGVVLPFLGTPGARLEIGFTVPIFDQGGVEKVVLQLARTLHEAGHACHLFVIGGRPAHLHPDELALFASLSFLPDPSAGDWHGTPYLGTAEPSWGNPTERSDLEGLLRPMDLVINAHAAAVHKVAAALRRGGTRMASHEHLLEVSQYGRSYGPPMLALAYENAYDRILTCSTSLSDWLGAHGVPQAKLMPLVNAPGYPLAPADVAAALAGRADPLAERPLSVLYLGRLDEQKGIDRVAAIFARLAGAGGANFRLTVGGRPVVGGAEPVNWPPGTQVLGAVEGPEALTAAFAGADILILPSRYEGLPLVLLEAQRVGCVPIATDVGAVREAIDHGRTGFVVPEDDCIAAITDHILHLSQDRPRLAAMSEAAAATSRDWQQAAQPLLDWCAAIADMRDEASPEPISVGALAT</sequence>
<dbReference type="InterPro" id="IPR029044">
    <property type="entry name" value="Nucleotide-diphossugar_trans"/>
</dbReference>
<dbReference type="Pfam" id="PF13439">
    <property type="entry name" value="Glyco_transf_4"/>
    <property type="match status" value="1"/>
</dbReference>
<feature type="domain" description="Glycosyltransferase 2-like" evidence="2">
    <location>
        <begin position="19"/>
        <end position="136"/>
    </location>
</feature>
<keyword evidence="4" id="KW-0808">Transferase</keyword>
<evidence type="ECO:0000313" key="4">
    <source>
        <dbReference type="EMBL" id="AXC49590.1"/>
    </source>
</evidence>
<dbReference type="CDD" id="cd03801">
    <property type="entry name" value="GT4_PimA-like"/>
    <property type="match status" value="1"/>
</dbReference>
<dbReference type="Gene3D" id="3.40.50.2000">
    <property type="entry name" value="Glycogen Phosphorylase B"/>
    <property type="match status" value="2"/>
</dbReference>
<dbReference type="SUPFAM" id="SSF53756">
    <property type="entry name" value="UDP-Glycosyltransferase/glycogen phosphorylase"/>
    <property type="match status" value="1"/>
</dbReference>
<dbReference type="SUPFAM" id="SSF53448">
    <property type="entry name" value="Nucleotide-diphospho-sugar transferases"/>
    <property type="match status" value="1"/>
</dbReference>
<evidence type="ECO:0000313" key="5">
    <source>
        <dbReference type="Proteomes" id="UP000252023"/>
    </source>
</evidence>
<dbReference type="InterPro" id="IPR028098">
    <property type="entry name" value="Glyco_trans_4-like_N"/>
</dbReference>
<dbReference type="PANTHER" id="PTHR12526">
    <property type="entry name" value="GLYCOSYLTRANSFERASE"/>
    <property type="match status" value="1"/>
</dbReference>
<dbReference type="EMBL" id="CP030918">
    <property type="protein sequence ID" value="AXC49590.1"/>
    <property type="molecule type" value="Genomic_DNA"/>
</dbReference>
<dbReference type="InterPro" id="IPR001173">
    <property type="entry name" value="Glyco_trans_2-like"/>
</dbReference>
<name>A0A344PJN5_9RHOB</name>
<dbReference type="Pfam" id="PF00535">
    <property type="entry name" value="Glycos_transf_2"/>
    <property type="match status" value="1"/>
</dbReference>
<evidence type="ECO:0000259" key="3">
    <source>
        <dbReference type="Pfam" id="PF13439"/>
    </source>
</evidence>
<dbReference type="CDD" id="cd00761">
    <property type="entry name" value="Glyco_tranf_GTA_type"/>
    <property type="match status" value="1"/>
</dbReference>
<dbReference type="Proteomes" id="UP000252023">
    <property type="component" value="Chromosome"/>
</dbReference>
<dbReference type="AlphaFoldDB" id="A0A344PJN5"/>
<dbReference type="OrthoDB" id="9807414at2"/>
<dbReference type="Pfam" id="PF00534">
    <property type="entry name" value="Glycos_transf_1"/>
    <property type="match status" value="1"/>
</dbReference>
<feature type="domain" description="Glycosyltransferase subfamily 4-like N-terminal" evidence="3">
    <location>
        <begin position="498"/>
        <end position="659"/>
    </location>
</feature>
<dbReference type="RefSeq" id="WP_114075905.1">
    <property type="nucleotide sequence ID" value="NZ_CP030918.1"/>
</dbReference>
<organism evidence="4 5">
    <name type="scientific">Paracoccus suum</name>
    <dbReference type="NCBI Taxonomy" id="2259340"/>
    <lineage>
        <taxon>Bacteria</taxon>
        <taxon>Pseudomonadati</taxon>
        <taxon>Pseudomonadota</taxon>
        <taxon>Alphaproteobacteria</taxon>
        <taxon>Rhodobacterales</taxon>
        <taxon>Paracoccaceae</taxon>
        <taxon>Paracoccus</taxon>
    </lineage>
</organism>
<accession>A0A344PJN5</accession>
<feature type="domain" description="Glycosyl transferase family 1" evidence="1">
    <location>
        <begin position="687"/>
        <end position="842"/>
    </location>
</feature>